<dbReference type="SMART" id="SM00151">
    <property type="entry name" value="SWIB"/>
    <property type="match status" value="1"/>
</dbReference>
<keyword evidence="6" id="KW-1185">Reference proteome</keyword>
<dbReference type="Gene3D" id="1.10.245.10">
    <property type="entry name" value="SWIB/MDM2 domain"/>
    <property type="match status" value="1"/>
</dbReference>
<dbReference type="EMBL" id="JTDY01000240">
    <property type="protein sequence ID" value="KOB78108.1"/>
    <property type="molecule type" value="Genomic_DNA"/>
</dbReference>
<dbReference type="InterPro" id="IPR036885">
    <property type="entry name" value="SWIB_MDM2_dom_sf"/>
</dbReference>
<name>A0A0L7LRI1_OPEBR</name>
<dbReference type="InterPro" id="IPR003121">
    <property type="entry name" value="SWIB_MDM2_domain"/>
</dbReference>
<comment type="caution">
    <text evidence="5">The sequence shown here is derived from an EMBL/GenBank/DDBJ whole genome shotgun (WGS) entry which is preliminary data.</text>
</comment>
<feature type="domain" description="DM2" evidence="3">
    <location>
        <begin position="129"/>
        <end position="206"/>
    </location>
</feature>
<organism evidence="5 6">
    <name type="scientific">Operophtera brumata</name>
    <name type="common">Winter moth</name>
    <name type="synonym">Phalaena brumata</name>
    <dbReference type="NCBI Taxonomy" id="104452"/>
    <lineage>
        <taxon>Eukaryota</taxon>
        <taxon>Metazoa</taxon>
        <taxon>Ecdysozoa</taxon>
        <taxon>Arthropoda</taxon>
        <taxon>Hexapoda</taxon>
        <taxon>Insecta</taxon>
        <taxon>Pterygota</taxon>
        <taxon>Neoptera</taxon>
        <taxon>Endopterygota</taxon>
        <taxon>Lepidoptera</taxon>
        <taxon>Glossata</taxon>
        <taxon>Ditrysia</taxon>
        <taxon>Geometroidea</taxon>
        <taxon>Geometridae</taxon>
        <taxon>Larentiinae</taxon>
        <taxon>Operophtera</taxon>
    </lineage>
</organism>
<feature type="domain" description="DEK-C" evidence="4">
    <location>
        <begin position="11"/>
        <end position="71"/>
    </location>
</feature>
<dbReference type="Gene3D" id="1.10.10.60">
    <property type="entry name" value="Homeodomain-like"/>
    <property type="match status" value="1"/>
</dbReference>
<dbReference type="CDD" id="cd10567">
    <property type="entry name" value="SWIB-MDM2_like"/>
    <property type="match status" value="1"/>
</dbReference>
<feature type="compositionally biased region" description="Basic residues" evidence="2">
    <location>
        <begin position="99"/>
        <end position="118"/>
    </location>
</feature>
<dbReference type="PROSITE" id="PS51925">
    <property type="entry name" value="SWIB_MDM2"/>
    <property type="match status" value="1"/>
</dbReference>
<evidence type="ECO:0000259" key="3">
    <source>
        <dbReference type="PROSITE" id="PS51925"/>
    </source>
</evidence>
<sequence>MADELSKETLKEEIEIGSYFIKQIFPVAILKKADLAKTSTKKVIQELEKKLDMQLRSRKDEIDKIVMDYINSMNSGEESEGEEEKAKSASDSDSDDKPRKTRGSATRKKPIAKAKAPKRAGGAKGKGTGFTRPYKLSPQLSELMGADEMPRHAVVKRIWAIVKEKQLYDPNNKQFAICDDALFKVIGKQRFRVFGMMKYLKTHFILD</sequence>
<gene>
    <name evidence="5" type="ORF">OBRU01_03026</name>
</gene>
<dbReference type="InterPro" id="IPR019835">
    <property type="entry name" value="SWIB_domain"/>
</dbReference>
<evidence type="ECO:0000313" key="6">
    <source>
        <dbReference type="Proteomes" id="UP000037510"/>
    </source>
</evidence>
<dbReference type="AlphaFoldDB" id="A0A0L7LRI1"/>
<dbReference type="SUPFAM" id="SSF47592">
    <property type="entry name" value="SWIB/MDM2 domain"/>
    <property type="match status" value="1"/>
</dbReference>
<evidence type="ECO:0000313" key="5">
    <source>
        <dbReference type="EMBL" id="KOB78108.1"/>
    </source>
</evidence>
<accession>A0A0L7LRI1</accession>
<feature type="coiled-coil region" evidence="1">
    <location>
        <begin position="30"/>
        <end position="64"/>
    </location>
</feature>
<feature type="compositionally biased region" description="Basic and acidic residues" evidence="2">
    <location>
        <begin position="84"/>
        <end position="98"/>
    </location>
</feature>
<dbReference type="PANTHER" id="PTHR13844">
    <property type="entry name" value="SWI/SNF-RELATED MATRIX-ASSOCIATED ACTIN-DEPENDENT REGULATOR OF CHROMATIN SUBFAMILY D"/>
    <property type="match status" value="1"/>
</dbReference>
<dbReference type="SUPFAM" id="SSF109715">
    <property type="entry name" value="DEK C-terminal domain"/>
    <property type="match status" value="1"/>
</dbReference>
<proteinExistence type="predicted"/>
<evidence type="ECO:0000259" key="4">
    <source>
        <dbReference type="PROSITE" id="PS51998"/>
    </source>
</evidence>
<evidence type="ECO:0000256" key="1">
    <source>
        <dbReference type="SAM" id="Coils"/>
    </source>
</evidence>
<dbReference type="Proteomes" id="UP000037510">
    <property type="component" value="Unassembled WGS sequence"/>
</dbReference>
<dbReference type="InterPro" id="IPR014876">
    <property type="entry name" value="DEK_C"/>
</dbReference>
<keyword evidence="1" id="KW-0175">Coiled coil</keyword>
<dbReference type="STRING" id="104452.A0A0L7LRI1"/>
<protein>
    <submittedName>
        <fullName evidence="5">Upstream activation factor subunit spp27</fullName>
    </submittedName>
</protein>
<dbReference type="Pfam" id="PF08766">
    <property type="entry name" value="DEK_C"/>
    <property type="match status" value="1"/>
</dbReference>
<reference evidence="5 6" key="1">
    <citation type="journal article" date="2015" name="Genome Biol. Evol.">
        <title>The genome of winter moth (Operophtera brumata) provides a genomic perspective on sexual dimorphism and phenology.</title>
        <authorList>
            <person name="Derks M.F."/>
            <person name="Smit S."/>
            <person name="Salis L."/>
            <person name="Schijlen E."/>
            <person name="Bossers A."/>
            <person name="Mateman C."/>
            <person name="Pijl A.S."/>
            <person name="de Ridder D."/>
            <person name="Groenen M.A."/>
            <person name="Visser M.E."/>
            <person name="Megens H.J."/>
        </authorList>
    </citation>
    <scope>NUCLEOTIDE SEQUENCE [LARGE SCALE GENOMIC DNA]</scope>
    <source>
        <strain evidence="5">WM2013NL</strain>
        <tissue evidence="5">Head and thorax</tissue>
    </source>
</reference>
<feature type="region of interest" description="Disordered" evidence="2">
    <location>
        <begin position="73"/>
        <end position="132"/>
    </location>
</feature>
<dbReference type="PROSITE" id="PS51998">
    <property type="entry name" value="DEK_C"/>
    <property type="match status" value="1"/>
</dbReference>
<evidence type="ECO:0000256" key="2">
    <source>
        <dbReference type="SAM" id="MobiDB-lite"/>
    </source>
</evidence>
<dbReference type="Pfam" id="PF02201">
    <property type="entry name" value="SWIB"/>
    <property type="match status" value="1"/>
</dbReference>